<evidence type="ECO:0000256" key="2">
    <source>
        <dbReference type="ARBA" id="ARBA00022670"/>
    </source>
</evidence>
<dbReference type="InterPro" id="IPR029058">
    <property type="entry name" value="AB_hydrolase_fold"/>
</dbReference>
<dbReference type="EMBL" id="SGPM01000241">
    <property type="protein sequence ID" value="THH27569.1"/>
    <property type="molecule type" value="Genomic_DNA"/>
</dbReference>
<dbReference type="Pfam" id="PF00326">
    <property type="entry name" value="Peptidase_S9"/>
    <property type="match status" value="1"/>
</dbReference>
<keyword evidence="10" id="KW-1185">Reference proteome</keyword>
<feature type="region of interest" description="Disordered" evidence="6">
    <location>
        <begin position="783"/>
        <end position="815"/>
    </location>
</feature>
<dbReference type="InterPro" id="IPR001375">
    <property type="entry name" value="Peptidase_S9_cat"/>
</dbReference>
<dbReference type="GO" id="GO:0006508">
    <property type="term" value="P:proteolysis"/>
    <property type="evidence" value="ECO:0007669"/>
    <property type="project" value="UniProtKB-KW"/>
</dbReference>
<evidence type="ECO:0000313" key="10">
    <source>
        <dbReference type="Proteomes" id="UP000308730"/>
    </source>
</evidence>
<feature type="signal peptide" evidence="7">
    <location>
        <begin position="1"/>
        <end position="18"/>
    </location>
</feature>
<name>A0A4S4MNU2_9APHY</name>
<dbReference type="OrthoDB" id="416344at2759"/>
<evidence type="ECO:0000259" key="8">
    <source>
        <dbReference type="Pfam" id="PF00326"/>
    </source>
</evidence>
<dbReference type="Gene3D" id="3.40.50.1820">
    <property type="entry name" value="alpha/beta hydrolase"/>
    <property type="match status" value="1"/>
</dbReference>
<accession>A0A4S4MNU2</accession>
<feature type="chain" id="PRO_5020360773" description="Dipeptidyl-peptidase V" evidence="7">
    <location>
        <begin position="19"/>
        <end position="1023"/>
    </location>
</feature>
<dbReference type="FunFam" id="3.40.50.1820:FF:000028">
    <property type="entry name" value="S9 family peptidase"/>
    <property type="match status" value="1"/>
</dbReference>
<dbReference type="PANTHER" id="PTHR42776:SF13">
    <property type="entry name" value="DIPEPTIDYL-PEPTIDASE 5"/>
    <property type="match status" value="1"/>
</dbReference>
<reference evidence="9 10" key="1">
    <citation type="submission" date="2019-02" db="EMBL/GenBank/DDBJ databases">
        <title>Genome sequencing of the rare red list fungi Antrodiella citrinella (Flaviporus citrinellus).</title>
        <authorList>
            <person name="Buettner E."/>
            <person name="Kellner H."/>
        </authorList>
    </citation>
    <scope>NUCLEOTIDE SEQUENCE [LARGE SCALE GENOMIC DNA]</scope>
    <source>
        <strain evidence="9 10">DSM 108506</strain>
    </source>
</reference>
<dbReference type="AlphaFoldDB" id="A0A4S4MNU2"/>
<evidence type="ECO:0000256" key="4">
    <source>
        <dbReference type="ARBA" id="ARBA00022801"/>
    </source>
</evidence>
<evidence type="ECO:0000256" key="6">
    <source>
        <dbReference type="SAM" id="MobiDB-lite"/>
    </source>
</evidence>
<keyword evidence="3 7" id="KW-0732">Signal</keyword>
<evidence type="ECO:0000256" key="7">
    <source>
        <dbReference type="SAM" id="SignalP"/>
    </source>
</evidence>
<dbReference type="SUPFAM" id="SSF53474">
    <property type="entry name" value="alpha/beta-Hydrolases"/>
    <property type="match status" value="1"/>
</dbReference>
<gene>
    <name evidence="9" type="ORF">EUX98_g6611</name>
</gene>
<keyword evidence="4" id="KW-0378">Hydrolase</keyword>
<feature type="domain" description="Peptidase S9 prolyl oligopeptidase catalytic" evidence="8">
    <location>
        <begin position="546"/>
        <end position="758"/>
    </location>
</feature>
<keyword evidence="2" id="KW-0645">Protease</keyword>
<sequence>MWFPHILGLQAILGFATQVPLQESPTPTPQHPQTMSSYKIDFNLKEGADVLSPKDMIELARPGSGVPSPGGDLVLVPVSKYSFEEKKDTNSIWLAPTASNVQPFEIPLAKGGEAFWLDTHTVAHAVSEGEGKDEVTALYALDISFEADKISLLPDSPALIGKFPTSTVTNFRFQARAGILVFSDNVYEDGNITSVKEQDQAWENRDNSAFVYDEMYERHWDTWAGPKKSTLFSVKLTVDPEHKWHLGDTFTNLLHGTGHNCPVEPFGGTDDFDVSETHVLYTAKDPKLPLAWHTKQDIHIVAIDGSSKPRELTSGKQGATHAPALSKQGDKAAWLELDQDGHEADRHKITIYDLKTNVRYTLTQKWDRSPSELSFSSNGDVLYFSAGDHARNKVYAIPIPATPSASTTHPNFSAEYDTPVAFTHSGFASGVQALANGRLLFTRSSLTSPNDVFVLSGLDSVDLHSKDVAAQIKKEVKIQQLTKFTADVLKAKSLSEGEDFWFEGALGKQVHGWINKPPGFKEGDKKKWPVLLLIHGGPEGFWGDEWSTRWNPNVFAQQGYFIVAINPTGSTSFGQEFTDGIKEDWGGKPFVDIRAGWQYVLDNFPQIDTDRAVAAGASYGGYIINWIQGHPDFGFGFKALVCHDGSFDTRFVGFATDELFFANYEFGGRPWDKDAVDIYRRNNPSEFADNWSTPQLLIHGSKDYRLVEAESLAAFHVLQQKNIPSRLVIFPDENHFVLNHGNSLKWHYEVLRWFDKYVETARIQKVLQTSSCWNDIASGAQSETWSSESRKRPAPDDWTRMSVNSEVQESDVDGQQSAVKRYNIDLSSRRPSYGPLTTGFKSSRTRPAVKKVQTTKLDTAPSFEHSVNDPPLMTGAEGPPTEISPEWLLGDLLKTEGIAVEVKYSRPANESLGWGKGDFEGTEGVVLSVLNLHNNMSTASVKLLDPHDGTQKVYPIPVKYLWPIPPSKAGQNAVILLGQFHGQVAKLRQLEDDVSVWLVSAGSCHFEIETEHMVLLHDVDADV</sequence>
<evidence type="ECO:0000256" key="5">
    <source>
        <dbReference type="ARBA" id="ARBA00032829"/>
    </source>
</evidence>
<dbReference type="PANTHER" id="PTHR42776">
    <property type="entry name" value="SERINE PEPTIDASE S9 FAMILY MEMBER"/>
    <property type="match status" value="1"/>
</dbReference>
<protein>
    <recommendedName>
        <fullName evidence="5">Dipeptidyl-peptidase V</fullName>
    </recommendedName>
</protein>
<organism evidence="9 10">
    <name type="scientific">Antrodiella citrinella</name>
    <dbReference type="NCBI Taxonomy" id="2447956"/>
    <lineage>
        <taxon>Eukaryota</taxon>
        <taxon>Fungi</taxon>
        <taxon>Dikarya</taxon>
        <taxon>Basidiomycota</taxon>
        <taxon>Agaricomycotina</taxon>
        <taxon>Agaricomycetes</taxon>
        <taxon>Polyporales</taxon>
        <taxon>Steccherinaceae</taxon>
        <taxon>Antrodiella</taxon>
    </lineage>
</organism>
<comment type="caution">
    <text evidence="9">The sequence shown here is derived from an EMBL/GenBank/DDBJ whole genome shotgun (WGS) entry which is preliminary data.</text>
</comment>
<proteinExistence type="inferred from homology"/>
<dbReference type="SUPFAM" id="SSF82171">
    <property type="entry name" value="DPP6 N-terminal domain-like"/>
    <property type="match status" value="1"/>
</dbReference>
<evidence type="ECO:0000313" key="9">
    <source>
        <dbReference type="EMBL" id="THH27569.1"/>
    </source>
</evidence>
<comment type="similarity">
    <text evidence="1">Belongs to the peptidase S9C family.</text>
</comment>
<feature type="compositionally biased region" description="Polar residues" evidence="6">
    <location>
        <begin position="801"/>
        <end position="815"/>
    </location>
</feature>
<feature type="compositionally biased region" description="Basic and acidic residues" evidence="6">
    <location>
        <begin position="788"/>
        <end position="799"/>
    </location>
</feature>
<evidence type="ECO:0000256" key="1">
    <source>
        <dbReference type="ARBA" id="ARBA00010040"/>
    </source>
</evidence>
<dbReference type="Proteomes" id="UP000308730">
    <property type="component" value="Unassembled WGS sequence"/>
</dbReference>
<evidence type="ECO:0000256" key="3">
    <source>
        <dbReference type="ARBA" id="ARBA00022729"/>
    </source>
</evidence>
<dbReference type="GO" id="GO:0004252">
    <property type="term" value="F:serine-type endopeptidase activity"/>
    <property type="evidence" value="ECO:0007669"/>
    <property type="project" value="TreeGrafter"/>
</dbReference>